<dbReference type="RefSeq" id="WP_083031627.1">
    <property type="nucleotide sequence ID" value="NZ_AP022618.1"/>
</dbReference>
<name>A0A1X0DAS3_9MYCO</name>
<reference evidence="2 3" key="1">
    <citation type="submission" date="2016-12" db="EMBL/GenBank/DDBJ databases">
        <title>The new phylogeny of genus Mycobacterium.</title>
        <authorList>
            <person name="Tortoli E."/>
            <person name="Trovato A."/>
            <person name="Cirillo D.M."/>
        </authorList>
    </citation>
    <scope>NUCLEOTIDE SEQUENCE [LARGE SCALE GENOMIC DNA]</scope>
    <source>
        <strain evidence="2 3">DSM 45130</strain>
    </source>
</reference>
<feature type="compositionally biased region" description="Low complexity" evidence="1">
    <location>
        <begin position="80"/>
        <end position="91"/>
    </location>
</feature>
<organism evidence="2 3">
    <name type="scientific">Mycolicibacterium insubricum</name>
    <dbReference type="NCBI Taxonomy" id="444597"/>
    <lineage>
        <taxon>Bacteria</taxon>
        <taxon>Bacillati</taxon>
        <taxon>Actinomycetota</taxon>
        <taxon>Actinomycetes</taxon>
        <taxon>Mycobacteriales</taxon>
        <taxon>Mycobacteriaceae</taxon>
        <taxon>Mycolicibacterium</taxon>
    </lineage>
</organism>
<evidence type="ECO:0000256" key="1">
    <source>
        <dbReference type="SAM" id="MobiDB-lite"/>
    </source>
</evidence>
<dbReference type="EMBL" id="MVHS01000032">
    <property type="protein sequence ID" value="ORA69516.1"/>
    <property type="molecule type" value="Genomic_DNA"/>
</dbReference>
<protein>
    <submittedName>
        <fullName evidence="2">Uncharacterized protein</fullName>
    </submittedName>
</protein>
<dbReference type="AlphaFoldDB" id="A0A1X0DAS3"/>
<gene>
    <name evidence="2" type="ORF">BST26_13620</name>
</gene>
<accession>A0A1X0DAS3</accession>
<feature type="compositionally biased region" description="Basic and acidic residues" evidence="1">
    <location>
        <begin position="139"/>
        <end position="152"/>
    </location>
</feature>
<evidence type="ECO:0000313" key="2">
    <source>
        <dbReference type="EMBL" id="ORA69516.1"/>
    </source>
</evidence>
<comment type="caution">
    <text evidence="2">The sequence shown here is derived from an EMBL/GenBank/DDBJ whole genome shotgun (WGS) entry which is preliminary data.</text>
</comment>
<evidence type="ECO:0000313" key="3">
    <source>
        <dbReference type="Proteomes" id="UP000192801"/>
    </source>
</evidence>
<feature type="region of interest" description="Disordered" evidence="1">
    <location>
        <begin position="35"/>
        <end position="162"/>
    </location>
</feature>
<proteinExistence type="predicted"/>
<feature type="compositionally biased region" description="Low complexity" evidence="1">
    <location>
        <begin position="99"/>
        <end position="108"/>
    </location>
</feature>
<sequence length="1167" mass="119456">MAGYGRFIGRVGGLAVALGIGVAVAEGCPVAMASGGNDGTGSHTPDKPGGQEHSTPAHRIGTAAGRQRHAAATPDDPSPGTGHTTATTGGTDSERTETTDTNTAQETNRGPDDTTPRVRKHLGLDAPQHVLSRLTRTRGLTEPKPITDESTREPQTVVDPQPDPAAATFAAVEVAPQSQHRSAFRLPSTAPDVLAAAPLHRLQNLAASRLDPTAHSEERSSALPDLTAFTVNESAVNEIDAGLNSTPIGITPAPSFASYSAPATTSSSLTTPTTTVSSNPIERVLSLVGLGSLFNNNSNGVAPDNPLLNGVLEWVRRTFDNGSPTDTPQSVNLSLNQGQAATPFTLTGATDRDGDTVTYQPGTYTSSSSNATLVVDTSGNATYTPATSWNGTAPASDTFAVTTSDESSGWHIHGIGGLLNAVTFGLIGDSGHTSTQTVTVNAERPSYLVDGYPNPATGAIMGHVTVANPNGTVTYELTTPPKPSVGAVELEKSTGIWTFTPTPRTALLASQVPQTTDFTITASDGTTVTVHENITGIATAPLPLPDGVQPSQTYIDARSGNAYVLSTKDGNTYITTVRPNGTSSTGQTPLTGTPNGSPVVVGNATYVITNSFGNTYVSVLDTNGNTTTQPAITGNPVGNLLVVGSTTYLLTTDSGNGTAGSSKTYVTVLGQDSQVTTHNGPDGKVVGDPIRVGDKVYLTSESNGTAVGPTGVTVLDANGNVTSKPAVTGTRAGAPIVVGNTTYLLTRTGSGTTYVTALDANGNATPTSTLTGENLTVVSGTHTSYLVARTTDGQTTHVMVLDANGHATSFTDLSGDRTGNPKVVGDTLYLSSQTDTGDMTHVTALHPDGSTTPVSDLQGDRFGDPVVVGNTTYLTTEIYNVTDYTTRTHVVAVGANGAVTDVGDISGYRTGSPVVVGDTTYLTTYDGTTSKTNLTAIGPSGIASKPFTGTPYGAPVVVGEKTYLLSKNGTGTYITALDGNGNVTQLPGERPGNPSVMGTGNTRYVLTDDSGTTTVTILRADGTPTTYRDIPGSPLAAAPIVVGETTYVTTLGHNNASSSEQTRVTALHADGTATTVGKALPGRPSGAPVITSDGTTYLITTTGDALYQYQTYALALDPTGTATPVNNAYGFLGKPTANPVVVVDGTTYLVTDRGVWAIGVAEPSTSM</sequence>
<dbReference type="Proteomes" id="UP000192801">
    <property type="component" value="Unassembled WGS sequence"/>
</dbReference>
<keyword evidence="3" id="KW-1185">Reference proteome</keyword>
<dbReference type="STRING" id="444597.BST26_13620"/>